<sequence>MRRRAKKWVLASLLLVATFGTVLARTPKRRPFADQPTNNNNYDDYEDLDYNPAYYDEYDENNGQ</sequence>
<dbReference type="EnsemblMetazoa" id="RPRC009407-RA">
    <property type="protein sequence ID" value="RPRC009407-PA"/>
    <property type="gene ID" value="RPRC009407"/>
</dbReference>
<keyword evidence="2" id="KW-1185">Reference proteome</keyword>
<evidence type="ECO:0000313" key="1">
    <source>
        <dbReference type="EnsemblMetazoa" id="RPRC009407-PA"/>
    </source>
</evidence>
<dbReference type="HOGENOM" id="CLU_2870367_0_0_1"/>
<dbReference type="Proteomes" id="UP000015103">
    <property type="component" value="Unassembled WGS sequence"/>
</dbReference>
<dbReference type="VEuPathDB" id="VectorBase:RPRC009407"/>
<dbReference type="AlphaFoldDB" id="T1HZD7"/>
<evidence type="ECO:0000313" key="2">
    <source>
        <dbReference type="Proteomes" id="UP000015103"/>
    </source>
</evidence>
<dbReference type="InParanoid" id="T1HZD7"/>
<dbReference type="EMBL" id="ACPB03018723">
    <property type="status" value="NOT_ANNOTATED_CDS"/>
    <property type="molecule type" value="Genomic_DNA"/>
</dbReference>
<organism evidence="1 2">
    <name type="scientific">Rhodnius prolixus</name>
    <name type="common">Triatomid bug</name>
    <dbReference type="NCBI Taxonomy" id="13249"/>
    <lineage>
        <taxon>Eukaryota</taxon>
        <taxon>Metazoa</taxon>
        <taxon>Ecdysozoa</taxon>
        <taxon>Arthropoda</taxon>
        <taxon>Hexapoda</taxon>
        <taxon>Insecta</taxon>
        <taxon>Pterygota</taxon>
        <taxon>Neoptera</taxon>
        <taxon>Paraneoptera</taxon>
        <taxon>Hemiptera</taxon>
        <taxon>Heteroptera</taxon>
        <taxon>Panheteroptera</taxon>
        <taxon>Cimicomorpha</taxon>
        <taxon>Reduviidae</taxon>
        <taxon>Triatominae</taxon>
        <taxon>Rhodnius</taxon>
    </lineage>
</organism>
<proteinExistence type="predicted"/>
<name>T1HZD7_RHOPR</name>
<accession>T1HZD7</accession>
<reference evidence="1" key="1">
    <citation type="submission" date="2015-05" db="UniProtKB">
        <authorList>
            <consortium name="EnsemblMetazoa"/>
        </authorList>
    </citation>
    <scope>IDENTIFICATION</scope>
</reference>
<protein>
    <submittedName>
        <fullName evidence="1">Uncharacterized protein</fullName>
    </submittedName>
</protein>